<dbReference type="Proteomes" id="UP000033649">
    <property type="component" value="Unassembled WGS sequence"/>
</dbReference>
<organism evidence="2 3">
    <name type="scientific">Devosia chinhatensis</name>
    <dbReference type="NCBI Taxonomy" id="429727"/>
    <lineage>
        <taxon>Bacteria</taxon>
        <taxon>Pseudomonadati</taxon>
        <taxon>Pseudomonadota</taxon>
        <taxon>Alphaproteobacteria</taxon>
        <taxon>Hyphomicrobiales</taxon>
        <taxon>Devosiaceae</taxon>
        <taxon>Devosia</taxon>
    </lineage>
</organism>
<evidence type="ECO:0000313" key="3">
    <source>
        <dbReference type="Proteomes" id="UP000033649"/>
    </source>
</evidence>
<proteinExistence type="predicted"/>
<comment type="caution">
    <text evidence="2">The sequence shown here is derived from an EMBL/GenBank/DDBJ whole genome shotgun (WGS) entry which is preliminary data.</text>
</comment>
<dbReference type="EMBL" id="JZEY01000061">
    <property type="protein sequence ID" value="KKB07382.1"/>
    <property type="molecule type" value="Genomic_DNA"/>
</dbReference>
<keyword evidence="3" id="KW-1185">Reference proteome</keyword>
<evidence type="ECO:0000256" key="1">
    <source>
        <dbReference type="SAM" id="MobiDB-lite"/>
    </source>
</evidence>
<accession>A0A0F5FGP9</accession>
<gene>
    <name evidence="2" type="ORF">VE26_11425</name>
</gene>
<feature type="region of interest" description="Disordered" evidence="1">
    <location>
        <begin position="86"/>
        <end position="110"/>
    </location>
</feature>
<protein>
    <submittedName>
        <fullName evidence="2">Uncharacterized protein</fullName>
    </submittedName>
</protein>
<dbReference type="AlphaFoldDB" id="A0A0F5FGP9"/>
<evidence type="ECO:0000313" key="2">
    <source>
        <dbReference type="EMBL" id="KKB07382.1"/>
    </source>
</evidence>
<name>A0A0F5FGP9_9HYPH</name>
<sequence length="135" mass="14147">MAVAGTFAFVLRVLVVHAGDEAAEICDHSGEGLAQGLPSRQKDIVMSGLKVTRTSCRSRPKTPFHAIALGRVADFLGDGEADSGLGFRGGSSLQPKRRAPGAIAPGGSQKLRAPLEAAQCRLRLGRIGRHPARNP</sequence>
<dbReference type="STRING" id="429727.VE26_11425"/>
<reference evidence="2 3" key="1">
    <citation type="submission" date="2015-03" db="EMBL/GenBank/DDBJ databases">
        <authorList>
            <person name="Hassan Y."/>
            <person name="Lepp D."/>
            <person name="Li X.-Z."/>
            <person name="Zhou T."/>
        </authorList>
    </citation>
    <scope>NUCLEOTIDE SEQUENCE [LARGE SCALE GENOMIC DNA]</scope>
    <source>
        <strain evidence="2 3">IPL18</strain>
    </source>
</reference>